<keyword evidence="1" id="KW-0732">Signal</keyword>
<feature type="signal peptide" evidence="1">
    <location>
        <begin position="1"/>
        <end position="23"/>
    </location>
</feature>
<dbReference type="Gene3D" id="2.120.10.30">
    <property type="entry name" value="TolB, C-terminal domain"/>
    <property type="match status" value="1"/>
</dbReference>
<reference evidence="3" key="1">
    <citation type="submission" date="2017-02" db="EMBL/GenBank/DDBJ databases">
        <title>Comparative genomics and description of representatives of a novel lineage of planctomycetes thriving in anoxic sediments.</title>
        <authorList>
            <person name="Spring S."/>
            <person name="Bunk B."/>
            <person name="Sproer C."/>
        </authorList>
    </citation>
    <scope>NUCLEOTIDE SEQUENCE [LARGE SCALE GENOMIC DNA]</scope>
    <source>
        <strain evidence="3">SM-Chi-D1</strain>
    </source>
</reference>
<keyword evidence="3" id="KW-1185">Reference proteome</keyword>
<dbReference type="PANTHER" id="PTHR36842:SF1">
    <property type="entry name" value="PROTEIN TOLB"/>
    <property type="match status" value="1"/>
</dbReference>
<dbReference type="Proteomes" id="UP000188181">
    <property type="component" value="Chromosome"/>
</dbReference>
<protein>
    <recommendedName>
        <fullName evidence="4">Translocation protein TolB</fullName>
    </recommendedName>
</protein>
<proteinExistence type="predicted"/>
<dbReference type="NCBIfam" id="TIGR04275">
    <property type="entry name" value="beta_prop_Msarc"/>
    <property type="match status" value="2"/>
</dbReference>
<dbReference type="OrthoDB" id="237258at2"/>
<dbReference type="AlphaFoldDB" id="A0A1Q2MHU2"/>
<dbReference type="EMBL" id="CP019646">
    <property type="protein sequence ID" value="AQQ72224.1"/>
    <property type="molecule type" value="Genomic_DNA"/>
</dbReference>
<dbReference type="PANTHER" id="PTHR36842">
    <property type="entry name" value="PROTEIN TOLB HOMOLOG"/>
    <property type="match status" value="1"/>
</dbReference>
<evidence type="ECO:0000256" key="1">
    <source>
        <dbReference type="SAM" id="SignalP"/>
    </source>
</evidence>
<organism evidence="2 3">
    <name type="scientific">Limihaloglobus sulfuriphilus</name>
    <dbReference type="NCBI Taxonomy" id="1851148"/>
    <lineage>
        <taxon>Bacteria</taxon>
        <taxon>Pseudomonadati</taxon>
        <taxon>Planctomycetota</taxon>
        <taxon>Phycisphaerae</taxon>
        <taxon>Sedimentisphaerales</taxon>
        <taxon>Sedimentisphaeraceae</taxon>
        <taxon>Limihaloglobus</taxon>
    </lineage>
</organism>
<sequence precursor="true">MVSARCFNALTALVLTVCACSYAEFTVFDVFTGQGPQSQPSISGSTVVWVEKFGDSSRIFIKDADDTLKAPDMIGQFPGDAYPDFDGRFVVWHSDNDPDHDIWCCDTSGIIAADPFAVAPSSNVQKFPAVSNGIISWQEYAYVSEIWKASIVDEVFEANKVLIETDPNCYDPDISESLIAWEDARDGAENRDIRGYDYTGGGEIIICQAEGIQENPAVDGRNVVWADSRGGNSDIYLRDIDAALEIPVCISEGEQNNPAICGRWIAWQDARNGTYQIYLYDIKSFTTYQLNPTAQSQEMPALSQELICWQENGLIKAAVLPDASELELTSPAGGETLIAGFEHLVTWDSSLPSGHTIDIEYSDDLGLTWHRIASSVEDTGQWFWQDIPSSGGEKRILRVIDADSDYNADAGGLFDVSDCDPSLTADANGDCVVDLADFSELAVQWQQKGY</sequence>
<dbReference type="InterPro" id="IPR011042">
    <property type="entry name" value="6-blade_b-propeller_TolB-like"/>
</dbReference>
<evidence type="ECO:0000313" key="3">
    <source>
        <dbReference type="Proteomes" id="UP000188181"/>
    </source>
</evidence>
<dbReference type="KEGG" id="pbas:SMSP2_02605"/>
<dbReference type="PROSITE" id="PS51257">
    <property type="entry name" value="PROKAR_LIPOPROTEIN"/>
    <property type="match status" value="1"/>
</dbReference>
<evidence type="ECO:0000313" key="2">
    <source>
        <dbReference type="EMBL" id="AQQ72224.1"/>
    </source>
</evidence>
<name>A0A1Q2MHU2_9BACT</name>
<dbReference type="InterPro" id="IPR027618">
    <property type="entry name" value="Beta_prop_Msarc"/>
</dbReference>
<dbReference type="SUPFAM" id="SSF69304">
    <property type="entry name" value="Tricorn protease N-terminal domain"/>
    <property type="match status" value="1"/>
</dbReference>
<dbReference type="STRING" id="1851148.SMSP2_02605"/>
<gene>
    <name evidence="2" type="ORF">SMSP2_02605</name>
</gene>
<feature type="chain" id="PRO_5013270092" description="Translocation protein TolB" evidence="1">
    <location>
        <begin position="24"/>
        <end position="450"/>
    </location>
</feature>
<evidence type="ECO:0008006" key="4">
    <source>
        <dbReference type="Google" id="ProtNLM"/>
    </source>
</evidence>
<dbReference type="RefSeq" id="WP_146684437.1">
    <property type="nucleotide sequence ID" value="NZ_CP019646.1"/>
</dbReference>
<accession>A0A1Q2MHU2</accession>